<gene>
    <name evidence="1" type="ORF">CP960_07265</name>
</gene>
<sequence length="165" mass="19529">MNNIYYLEEEILNHYDGAKVIKSLLWKLMYKRVQKRLKKSIITVENVRKILHNSHNSIGCTIDAPLNYVMFRNEPIWYYVEGEREYYIPLSIGFANTKASYDIVLINGKLDIRDSSIRRLKPKDRLSHSPVLSVKNFKIIEQSFKLLLAHIEKENKLYEKSKPKI</sequence>
<comment type="caution">
    <text evidence="1">The sequence shown here is derived from an EMBL/GenBank/DDBJ whole genome shotgun (WGS) entry which is preliminary data.</text>
</comment>
<dbReference type="Proteomes" id="UP000233248">
    <property type="component" value="Unassembled WGS sequence"/>
</dbReference>
<name>A0A2N1J2K3_9BACT</name>
<reference evidence="1 2" key="1">
    <citation type="submission" date="2017-09" db="EMBL/GenBank/DDBJ databases">
        <title>Genomics of the genus Arcobacter.</title>
        <authorList>
            <person name="Perez-Cataluna A."/>
            <person name="Figueras M.J."/>
            <person name="Salas-Masso N."/>
        </authorList>
    </citation>
    <scope>NUCLEOTIDE SEQUENCE [LARGE SCALE GENOMIC DNA]</scope>
    <source>
        <strain evidence="1 2">DSM 18005</strain>
    </source>
</reference>
<dbReference type="OrthoDB" id="5344601at2"/>
<accession>A0A2N1J2K3</accession>
<dbReference type="RefSeq" id="WP_101184754.1">
    <property type="nucleotide sequence ID" value="NZ_CP031218.1"/>
</dbReference>
<evidence type="ECO:0000313" key="1">
    <source>
        <dbReference type="EMBL" id="PKI80795.1"/>
    </source>
</evidence>
<dbReference type="EMBL" id="NXIF01000027">
    <property type="protein sequence ID" value="PKI80795.1"/>
    <property type="molecule type" value="Genomic_DNA"/>
</dbReference>
<dbReference type="AlphaFoldDB" id="A0A2N1J2K3"/>
<proteinExistence type="predicted"/>
<protein>
    <submittedName>
        <fullName evidence="1">Uncharacterized protein</fullName>
    </submittedName>
</protein>
<evidence type="ECO:0000313" key="2">
    <source>
        <dbReference type="Proteomes" id="UP000233248"/>
    </source>
</evidence>
<dbReference type="KEGG" id="ahs:AHALO_1513"/>
<organism evidence="1 2">
    <name type="scientific">Malaciobacter halophilus</name>
    <dbReference type="NCBI Taxonomy" id="197482"/>
    <lineage>
        <taxon>Bacteria</taxon>
        <taxon>Pseudomonadati</taxon>
        <taxon>Campylobacterota</taxon>
        <taxon>Epsilonproteobacteria</taxon>
        <taxon>Campylobacterales</taxon>
        <taxon>Arcobacteraceae</taxon>
        <taxon>Malaciobacter</taxon>
    </lineage>
</organism>
<keyword evidence="2" id="KW-1185">Reference proteome</keyword>